<dbReference type="AlphaFoldDB" id="A0A164A7N4"/>
<dbReference type="SUPFAM" id="SSF51735">
    <property type="entry name" value="NAD(P)-binding Rossmann-fold domains"/>
    <property type="match status" value="1"/>
</dbReference>
<dbReference type="InterPro" id="IPR013149">
    <property type="entry name" value="ADH-like_C"/>
</dbReference>
<reference evidence="9 10" key="1">
    <citation type="submission" date="2016-03" db="EMBL/GenBank/DDBJ databases">
        <title>Microsymbionts genomes from the relict species Vavilovia formosa (Stev.) Fed.</title>
        <authorList>
            <person name="Kopat V."/>
            <person name="Chirak E."/>
            <person name="Kimeklis A."/>
            <person name="Andronov E."/>
        </authorList>
    </citation>
    <scope>NUCLEOTIDE SEQUENCE [LARGE SCALE GENOMIC DNA]</scope>
    <source>
        <strain evidence="9 10">Vaf07</strain>
    </source>
</reference>
<dbReference type="EMBL" id="LVYV01000004">
    <property type="protein sequence ID" value="KZD24370.1"/>
    <property type="molecule type" value="Genomic_DNA"/>
</dbReference>
<comment type="caution">
    <text evidence="9">The sequence shown here is derived from an EMBL/GenBank/DDBJ whole genome shotgun (WGS) entry which is preliminary data.</text>
</comment>
<comment type="cofactor">
    <cofactor evidence="1">
        <name>Zn(2+)</name>
        <dbReference type="ChEBI" id="CHEBI:29105"/>
    </cofactor>
</comment>
<sequence length="352" mass="37725">MAMMKRQSLVKFDAPLCETIVDTPKPQGKEVLVRIECCGLCHSDLHIQDGYADLGGGKKLDTTRGMTLPFTLGHEIAGIVDEVGPDGDQSLIGKRKAVFPWIGCGKCRDCLAGDENLCAKNRFLGVSLDGGFATHVLVSDAKYLLDYDPLPINMAATLMCSGITAYGALKRLVDRPRQRNLLLVGLGGVGMAGLALAQAMFKQPISVADLNPAAREAALKNGAAFAYDPSEPDVARRMVKENDGGFDGVVDFAGNDKSMNFAVATVARGGKIVVSGLMGGNFSLPMVQWIYKRMTVEGFMVGTLEEAKELMALARAGKLKPTPMKAEPMGEAQKWIDELRAGKVVGRIMLTN</sequence>
<dbReference type="InterPro" id="IPR013154">
    <property type="entry name" value="ADH-like_N"/>
</dbReference>
<gene>
    <name evidence="9" type="ORF">A4A58_23120</name>
</gene>
<keyword evidence="7" id="KW-1133">Transmembrane helix</keyword>
<keyword evidence="7" id="KW-0472">Membrane</keyword>
<dbReference type="Pfam" id="PF00107">
    <property type="entry name" value="ADH_zinc_N"/>
    <property type="match status" value="1"/>
</dbReference>
<proteinExistence type="inferred from homology"/>
<evidence type="ECO:0000256" key="4">
    <source>
        <dbReference type="ARBA" id="ARBA00022723"/>
    </source>
</evidence>
<dbReference type="Gene3D" id="3.40.50.720">
    <property type="entry name" value="NAD(P)-binding Rossmann-like Domain"/>
    <property type="match status" value="1"/>
</dbReference>
<dbReference type="Proteomes" id="UP000076574">
    <property type="component" value="Unassembled WGS sequence"/>
</dbReference>
<evidence type="ECO:0000313" key="10">
    <source>
        <dbReference type="Proteomes" id="UP000076574"/>
    </source>
</evidence>
<feature type="domain" description="Enoyl reductase (ER)" evidence="8">
    <location>
        <begin position="7"/>
        <end position="350"/>
    </location>
</feature>
<dbReference type="SUPFAM" id="SSF50129">
    <property type="entry name" value="GroES-like"/>
    <property type="match status" value="1"/>
</dbReference>
<dbReference type="InterPro" id="IPR011032">
    <property type="entry name" value="GroES-like_sf"/>
</dbReference>
<evidence type="ECO:0000313" key="9">
    <source>
        <dbReference type="EMBL" id="KZD24370.1"/>
    </source>
</evidence>
<evidence type="ECO:0000256" key="7">
    <source>
        <dbReference type="SAM" id="Phobius"/>
    </source>
</evidence>
<dbReference type="EC" id="1.1.1.1" evidence="3"/>
<evidence type="ECO:0000256" key="1">
    <source>
        <dbReference type="ARBA" id="ARBA00001947"/>
    </source>
</evidence>
<organism evidence="9 10">
    <name type="scientific">Tardiphaga robiniae</name>
    <dbReference type="NCBI Taxonomy" id="943830"/>
    <lineage>
        <taxon>Bacteria</taxon>
        <taxon>Pseudomonadati</taxon>
        <taxon>Pseudomonadota</taxon>
        <taxon>Alphaproteobacteria</taxon>
        <taxon>Hyphomicrobiales</taxon>
        <taxon>Nitrobacteraceae</taxon>
        <taxon>Tardiphaga</taxon>
    </lineage>
</organism>
<keyword evidence="7" id="KW-0812">Transmembrane</keyword>
<dbReference type="Gene3D" id="3.90.180.10">
    <property type="entry name" value="Medium-chain alcohol dehydrogenases, catalytic domain"/>
    <property type="match status" value="1"/>
</dbReference>
<dbReference type="Pfam" id="PF08240">
    <property type="entry name" value="ADH_N"/>
    <property type="match status" value="1"/>
</dbReference>
<dbReference type="SMART" id="SM00829">
    <property type="entry name" value="PKS_ER"/>
    <property type="match status" value="1"/>
</dbReference>
<dbReference type="STRING" id="943830.A4A58_23120"/>
<keyword evidence="4" id="KW-0479">Metal-binding</keyword>
<dbReference type="GO" id="GO:0004022">
    <property type="term" value="F:alcohol dehydrogenase (NAD+) activity"/>
    <property type="evidence" value="ECO:0007669"/>
    <property type="project" value="UniProtKB-EC"/>
</dbReference>
<evidence type="ECO:0000256" key="5">
    <source>
        <dbReference type="ARBA" id="ARBA00022833"/>
    </source>
</evidence>
<dbReference type="GO" id="GO:0046872">
    <property type="term" value="F:metal ion binding"/>
    <property type="evidence" value="ECO:0007669"/>
    <property type="project" value="UniProtKB-KW"/>
</dbReference>
<dbReference type="InterPro" id="IPR020843">
    <property type="entry name" value="ER"/>
</dbReference>
<comment type="similarity">
    <text evidence="2">Belongs to the zinc-containing alcohol dehydrogenase family.</text>
</comment>
<dbReference type="InterPro" id="IPR036291">
    <property type="entry name" value="NAD(P)-bd_dom_sf"/>
</dbReference>
<dbReference type="PANTHER" id="PTHR42940:SF8">
    <property type="entry name" value="VACUOLAR PROTEIN SORTING-ASSOCIATED PROTEIN 11"/>
    <property type="match status" value="1"/>
</dbReference>
<name>A0A164A7N4_9BRAD</name>
<dbReference type="OrthoDB" id="9806940at2"/>
<feature type="transmembrane region" description="Helical" evidence="7">
    <location>
        <begin position="181"/>
        <end position="201"/>
    </location>
</feature>
<evidence type="ECO:0000256" key="6">
    <source>
        <dbReference type="ARBA" id="ARBA00023002"/>
    </source>
</evidence>
<accession>A0A164A7N4</accession>
<dbReference type="CDD" id="cd08240">
    <property type="entry name" value="6_hydroxyhexanoate_dh_like"/>
    <property type="match status" value="1"/>
</dbReference>
<evidence type="ECO:0000256" key="2">
    <source>
        <dbReference type="ARBA" id="ARBA00008072"/>
    </source>
</evidence>
<dbReference type="PANTHER" id="PTHR42940">
    <property type="entry name" value="ALCOHOL DEHYDROGENASE 1-RELATED"/>
    <property type="match status" value="1"/>
</dbReference>
<keyword evidence="6" id="KW-0560">Oxidoreductase</keyword>
<protein>
    <recommendedName>
        <fullName evidence="3">alcohol dehydrogenase</fullName>
        <ecNumber evidence="3">1.1.1.1</ecNumber>
    </recommendedName>
</protein>
<keyword evidence="10" id="KW-1185">Reference proteome</keyword>
<evidence type="ECO:0000259" key="8">
    <source>
        <dbReference type="SMART" id="SM00829"/>
    </source>
</evidence>
<keyword evidence="5" id="KW-0862">Zinc</keyword>
<dbReference type="RefSeq" id="WP_068731068.1">
    <property type="nucleotide sequence ID" value="NZ_LVYV01000004.1"/>
</dbReference>
<evidence type="ECO:0000256" key="3">
    <source>
        <dbReference type="ARBA" id="ARBA00013190"/>
    </source>
</evidence>